<dbReference type="InterPro" id="IPR041426">
    <property type="entry name" value="Mos1_HTH"/>
</dbReference>
<dbReference type="Proteomes" id="UP000078542">
    <property type="component" value="Unassembled WGS sequence"/>
</dbReference>
<organism evidence="2 3">
    <name type="scientific">Cyphomyrmex costatus</name>
    <dbReference type="NCBI Taxonomy" id="456900"/>
    <lineage>
        <taxon>Eukaryota</taxon>
        <taxon>Metazoa</taxon>
        <taxon>Ecdysozoa</taxon>
        <taxon>Arthropoda</taxon>
        <taxon>Hexapoda</taxon>
        <taxon>Insecta</taxon>
        <taxon>Pterygota</taxon>
        <taxon>Neoptera</taxon>
        <taxon>Endopterygota</taxon>
        <taxon>Hymenoptera</taxon>
        <taxon>Apocrita</taxon>
        <taxon>Aculeata</taxon>
        <taxon>Formicoidea</taxon>
        <taxon>Formicidae</taxon>
        <taxon>Myrmicinae</taxon>
        <taxon>Cyphomyrmex</taxon>
    </lineage>
</organism>
<gene>
    <name evidence="2" type="ORF">ALC62_03093</name>
</gene>
<feature type="domain" description="Mos1 transposase HTH" evidence="1">
    <location>
        <begin position="9"/>
        <end position="45"/>
    </location>
</feature>
<keyword evidence="3" id="KW-1185">Reference proteome</keyword>
<dbReference type="Gene3D" id="1.10.10.1450">
    <property type="match status" value="1"/>
</dbReference>
<proteinExistence type="predicted"/>
<dbReference type="EMBL" id="KQ977063">
    <property type="protein sequence ID" value="KYN05999.1"/>
    <property type="molecule type" value="Genomic_DNA"/>
</dbReference>
<evidence type="ECO:0000259" key="1">
    <source>
        <dbReference type="Pfam" id="PF17906"/>
    </source>
</evidence>
<protein>
    <recommendedName>
        <fullName evidence="1">Mos1 transposase HTH domain-containing protein</fullName>
    </recommendedName>
</protein>
<evidence type="ECO:0000313" key="3">
    <source>
        <dbReference type="Proteomes" id="UP000078542"/>
    </source>
</evidence>
<sequence>MVLKWRAKFIRHCIRYEFHQGKSSAEAYESICSVLGDNVVSKNTFFASGIRKLPERWLKVIDNDGDYFDN</sequence>
<dbReference type="Pfam" id="PF17906">
    <property type="entry name" value="HTH_48"/>
    <property type="match status" value="1"/>
</dbReference>
<name>A0A151IM99_9HYME</name>
<accession>A0A151IM99</accession>
<evidence type="ECO:0000313" key="2">
    <source>
        <dbReference type="EMBL" id="KYN05999.1"/>
    </source>
</evidence>
<reference evidence="2 3" key="1">
    <citation type="submission" date="2016-03" db="EMBL/GenBank/DDBJ databases">
        <title>Cyphomyrmex costatus WGS genome.</title>
        <authorList>
            <person name="Nygaard S."/>
            <person name="Hu H."/>
            <person name="Boomsma J."/>
            <person name="Zhang G."/>
        </authorList>
    </citation>
    <scope>NUCLEOTIDE SEQUENCE [LARGE SCALE GENOMIC DNA]</scope>
    <source>
        <strain evidence="2">MS0001</strain>
        <tissue evidence="2">Whole body</tissue>
    </source>
</reference>
<dbReference type="AlphaFoldDB" id="A0A151IM99"/>